<organism evidence="2 3">
    <name type="scientific">Shewanella youngdeokensis</name>
    <dbReference type="NCBI Taxonomy" id="2999068"/>
    <lineage>
        <taxon>Bacteria</taxon>
        <taxon>Pseudomonadati</taxon>
        <taxon>Pseudomonadota</taxon>
        <taxon>Gammaproteobacteria</taxon>
        <taxon>Alteromonadales</taxon>
        <taxon>Shewanellaceae</taxon>
        <taxon>Shewanella</taxon>
    </lineage>
</organism>
<gene>
    <name evidence="2" type="ORF">RGE70_07275</name>
</gene>
<accession>A0ABZ0K394</accession>
<protein>
    <submittedName>
        <fullName evidence="2">Pyridoxamine 5'-phosphate oxidase family protein</fullName>
    </submittedName>
</protein>
<dbReference type="SUPFAM" id="SSF50475">
    <property type="entry name" value="FMN-binding split barrel"/>
    <property type="match status" value="1"/>
</dbReference>
<dbReference type="InterPro" id="IPR012349">
    <property type="entry name" value="Split_barrel_FMN-bd"/>
</dbReference>
<dbReference type="InterPro" id="IPR011576">
    <property type="entry name" value="Pyridox_Oxase_N"/>
</dbReference>
<dbReference type="PANTHER" id="PTHR34818">
    <property type="entry name" value="PROTEIN BLI-3"/>
    <property type="match status" value="1"/>
</dbReference>
<dbReference type="Proteomes" id="UP001529491">
    <property type="component" value="Chromosome"/>
</dbReference>
<dbReference type="Gene3D" id="2.30.110.10">
    <property type="entry name" value="Electron Transport, Fmn-binding Protein, Chain A"/>
    <property type="match status" value="1"/>
</dbReference>
<proteinExistence type="predicted"/>
<evidence type="ECO:0000313" key="2">
    <source>
        <dbReference type="EMBL" id="WOT06552.1"/>
    </source>
</evidence>
<dbReference type="Pfam" id="PF01243">
    <property type="entry name" value="PNPOx_N"/>
    <property type="match status" value="1"/>
</dbReference>
<reference evidence="2 3" key="1">
    <citation type="submission" date="2023-10" db="EMBL/GenBank/DDBJ databases">
        <title>Complete genome sequence of Shewanella sp. DAU334.</title>
        <authorList>
            <person name="Lee Y.-S."/>
            <person name="Jeong H.-R."/>
            <person name="Hwang E.-J."/>
            <person name="Choi Y.-L."/>
            <person name="Kim G.-D."/>
        </authorList>
    </citation>
    <scope>NUCLEOTIDE SEQUENCE [LARGE SCALE GENOMIC DNA]</scope>
    <source>
        <strain evidence="2 3">DAU334</strain>
    </source>
</reference>
<keyword evidence="3" id="KW-1185">Reference proteome</keyword>
<evidence type="ECO:0000259" key="1">
    <source>
        <dbReference type="Pfam" id="PF01243"/>
    </source>
</evidence>
<feature type="domain" description="Pyridoxamine 5'-phosphate oxidase N-terminal" evidence="1">
    <location>
        <begin position="6"/>
        <end position="118"/>
    </location>
</feature>
<sequence length="142" mass="15942">MQDLITEVLEFVQDSEVQYFATVGMDGKPKLRPVQMMFVEGNSPVYCTGTGKLMYQELMHNPHVEICVCEGHRWVRINGCVKWLKEPAVKQKVIEQSPLVASIYHSADNPELAAFTLTSAQAVMTDLRDSVAKQKPKVVTLC</sequence>
<dbReference type="PANTHER" id="PTHR34818:SF1">
    <property type="entry name" value="PROTEIN BLI-3"/>
    <property type="match status" value="1"/>
</dbReference>
<dbReference type="RefSeq" id="WP_310470827.1">
    <property type="nucleotide sequence ID" value="NZ_CP136522.1"/>
</dbReference>
<name>A0ABZ0K394_9GAMM</name>
<dbReference type="InterPro" id="IPR052917">
    <property type="entry name" value="Stress-Dev_Protein"/>
</dbReference>
<evidence type="ECO:0000313" key="3">
    <source>
        <dbReference type="Proteomes" id="UP001529491"/>
    </source>
</evidence>
<dbReference type="EMBL" id="CP136522">
    <property type="protein sequence ID" value="WOT06552.1"/>
    <property type="molecule type" value="Genomic_DNA"/>
</dbReference>